<feature type="transmembrane region" description="Helical" evidence="1">
    <location>
        <begin position="283"/>
        <end position="305"/>
    </location>
</feature>
<keyword evidence="1" id="KW-0812">Transmembrane</keyword>
<sequence length="516" mass="60351">MKTNRIKYLIIFFSYTVIYGLFLTIIRNDGYLNFEPLYVSHNFLMLKNPDIDLVKKFFFSYPILTHILAYPFSFINSLDAPFYASILFTSFLNTFIVRTIAKQTNVLFSIIVFIYLLTSPIFIYAATSGTSFYVYIIIYFYLFYMLFNYVKNYSIYYLTLCSIAISFIPFLDYKLLWIVLMLIPLLFIFTVKNFHDKDSGFILDLIRISKDKNSQKLFISNFISMVLIISFLPISVFLIYLMINNLYGDDFFFFLINNTSGWNNNNINNLTSTLGNLEYSLNAVNSFAVIKIILLISAFYCLEFVIDIKQSIKVVILAIIPVILILLMREQKIEMINLNFLVVFHIIAIASFLTFYKQNTLKSKNLKLTIYSLFFIGMIYGEFHYFKSSISIQEKNFFTSVTKNETNEILELNKRGAIFILNSIPLNSTILCDNSVFYPIITFDNNTHHFLENLSDDFTKALKKPAKHADYIIISKENSPLYSKDILAYYIKENAALLNHIIYESKYYQILKVRKS</sequence>
<name>A0ABX0U9P5_9FLAO</name>
<dbReference type="EMBL" id="JAASQL010000001">
    <property type="protein sequence ID" value="NIJ44675.1"/>
    <property type="molecule type" value="Genomic_DNA"/>
</dbReference>
<evidence type="ECO:0008006" key="4">
    <source>
        <dbReference type="Google" id="ProtNLM"/>
    </source>
</evidence>
<feature type="transmembrane region" description="Helical" evidence="1">
    <location>
        <begin position="106"/>
        <end position="126"/>
    </location>
</feature>
<feature type="transmembrane region" description="Helical" evidence="1">
    <location>
        <begin position="368"/>
        <end position="386"/>
    </location>
</feature>
<feature type="transmembrane region" description="Helical" evidence="1">
    <location>
        <begin position="177"/>
        <end position="195"/>
    </location>
</feature>
<feature type="transmembrane region" description="Helical" evidence="1">
    <location>
        <begin position="6"/>
        <end position="26"/>
    </location>
</feature>
<feature type="transmembrane region" description="Helical" evidence="1">
    <location>
        <begin position="155"/>
        <end position="171"/>
    </location>
</feature>
<evidence type="ECO:0000313" key="3">
    <source>
        <dbReference type="Proteomes" id="UP000745859"/>
    </source>
</evidence>
<accession>A0ABX0U9P5</accession>
<evidence type="ECO:0000313" key="2">
    <source>
        <dbReference type="EMBL" id="NIJ44675.1"/>
    </source>
</evidence>
<protein>
    <recommendedName>
        <fullName evidence="4">Dolichyl-phosphate-mannose-protein mannosyltransferase</fullName>
    </recommendedName>
</protein>
<keyword evidence="1" id="KW-1133">Transmembrane helix</keyword>
<reference evidence="2 3" key="1">
    <citation type="submission" date="2020-03" db="EMBL/GenBank/DDBJ databases">
        <title>Genomic Encyclopedia of Type Strains, Phase IV (KMG-IV): sequencing the most valuable type-strain genomes for metagenomic binning, comparative biology and taxonomic classification.</title>
        <authorList>
            <person name="Goeker M."/>
        </authorList>
    </citation>
    <scope>NUCLEOTIDE SEQUENCE [LARGE SCALE GENOMIC DNA]</scope>
    <source>
        <strain evidence="2 3">DSM 101599</strain>
    </source>
</reference>
<dbReference type="RefSeq" id="WP_167185115.1">
    <property type="nucleotide sequence ID" value="NZ_JAASQL010000001.1"/>
</dbReference>
<comment type="caution">
    <text evidence="2">The sequence shown here is derived from an EMBL/GenBank/DDBJ whole genome shotgun (WGS) entry which is preliminary data.</text>
</comment>
<feature type="transmembrane region" description="Helical" evidence="1">
    <location>
        <begin position="132"/>
        <end position="150"/>
    </location>
</feature>
<feature type="transmembrane region" description="Helical" evidence="1">
    <location>
        <begin position="312"/>
        <end position="329"/>
    </location>
</feature>
<organism evidence="2 3">
    <name type="scientific">Wenyingzhuangia heitensis</name>
    <dbReference type="NCBI Taxonomy" id="1487859"/>
    <lineage>
        <taxon>Bacteria</taxon>
        <taxon>Pseudomonadati</taxon>
        <taxon>Bacteroidota</taxon>
        <taxon>Flavobacteriia</taxon>
        <taxon>Flavobacteriales</taxon>
        <taxon>Flavobacteriaceae</taxon>
        <taxon>Wenyingzhuangia</taxon>
    </lineage>
</organism>
<keyword evidence="1" id="KW-0472">Membrane</keyword>
<evidence type="ECO:0000256" key="1">
    <source>
        <dbReference type="SAM" id="Phobius"/>
    </source>
</evidence>
<keyword evidence="3" id="KW-1185">Reference proteome</keyword>
<feature type="transmembrane region" description="Helical" evidence="1">
    <location>
        <begin position="81"/>
        <end position="101"/>
    </location>
</feature>
<proteinExistence type="predicted"/>
<feature type="transmembrane region" description="Helical" evidence="1">
    <location>
        <begin position="216"/>
        <end position="243"/>
    </location>
</feature>
<feature type="transmembrane region" description="Helical" evidence="1">
    <location>
        <begin position="335"/>
        <end position="356"/>
    </location>
</feature>
<dbReference type="Proteomes" id="UP000745859">
    <property type="component" value="Unassembled WGS sequence"/>
</dbReference>
<gene>
    <name evidence="2" type="ORF">FHR24_001114</name>
</gene>